<evidence type="ECO:0000256" key="3">
    <source>
        <dbReference type="ARBA" id="ARBA00022692"/>
    </source>
</evidence>
<organism evidence="8 9">
    <name type="scientific">Microlunatus elymi</name>
    <dbReference type="NCBI Taxonomy" id="2596828"/>
    <lineage>
        <taxon>Bacteria</taxon>
        <taxon>Bacillati</taxon>
        <taxon>Actinomycetota</taxon>
        <taxon>Actinomycetes</taxon>
        <taxon>Propionibacteriales</taxon>
        <taxon>Propionibacteriaceae</taxon>
        <taxon>Microlunatus</taxon>
    </lineage>
</organism>
<proteinExistence type="predicted"/>
<gene>
    <name evidence="8" type="ORF">FOE78_15280</name>
</gene>
<evidence type="ECO:0000256" key="5">
    <source>
        <dbReference type="ARBA" id="ARBA00023136"/>
    </source>
</evidence>
<feature type="transmembrane region" description="Helical" evidence="6">
    <location>
        <begin position="20"/>
        <end position="39"/>
    </location>
</feature>
<evidence type="ECO:0000256" key="1">
    <source>
        <dbReference type="ARBA" id="ARBA00004651"/>
    </source>
</evidence>
<sequence length="422" mass="44518">MWKLLRRNPRYARLWSGESVSMFGDQVTALALPMIAIMLLHAPAWQLGLLTAASWIPYLFALPIGTLVDRIRTKRLVLVAADLCRALLLATIPVAFVLHRLGFGQLIMVAILVGLAAVVSQTAYVTFFVRVIDTDDVMAANSLNSTARSATGLAGPPAAGWLIQALGAPLALIVDCGSYLVSAATLARLRVTEPKPQVSRQRILGDALDGLRTLLRDRWQSTTLWCTACMNLANFAILAIVLVFATRSLGLTPAAIGTAQGIGATGALIGALLAGRVSSRIGLFPTTMIGSILFSLPFLPLVLTPAAASNATKIILYAGCTFLITGGIMLYDITINTVLVKVTPDHMRGRIAGAFSSINYGIRPAGALLGGVAAELWGTRITIAVAACVGLLAVLPLLRSPLRGCRTMADVVPTSLPSKESA</sequence>
<feature type="transmembrane region" description="Helical" evidence="6">
    <location>
        <begin position="104"/>
        <end position="129"/>
    </location>
</feature>
<dbReference type="KEGG" id="mik:FOE78_15280"/>
<evidence type="ECO:0000256" key="6">
    <source>
        <dbReference type="SAM" id="Phobius"/>
    </source>
</evidence>
<dbReference type="OrthoDB" id="9815525at2"/>
<dbReference type="CDD" id="cd06173">
    <property type="entry name" value="MFS_MefA_like"/>
    <property type="match status" value="1"/>
</dbReference>
<dbReference type="Pfam" id="PF07690">
    <property type="entry name" value="MFS_1"/>
    <property type="match status" value="1"/>
</dbReference>
<feature type="transmembrane region" description="Helical" evidence="6">
    <location>
        <begin position="314"/>
        <end position="339"/>
    </location>
</feature>
<dbReference type="InterPro" id="IPR036259">
    <property type="entry name" value="MFS_trans_sf"/>
</dbReference>
<dbReference type="EMBL" id="CP041692">
    <property type="protein sequence ID" value="QDP97108.1"/>
    <property type="molecule type" value="Genomic_DNA"/>
</dbReference>
<evidence type="ECO:0000256" key="2">
    <source>
        <dbReference type="ARBA" id="ARBA00022475"/>
    </source>
</evidence>
<evidence type="ECO:0000313" key="8">
    <source>
        <dbReference type="EMBL" id="QDP97108.1"/>
    </source>
</evidence>
<feature type="transmembrane region" description="Helical" evidence="6">
    <location>
        <begin position="76"/>
        <end position="98"/>
    </location>
</feature>
<keyword evidence="5 6" id="KW-0472">Membrane</keyword>
<feature type="transmembrane region" description="Helical" evidence="6">
    <location>
        <begin position="45"/>
        <end position="64"/>
    </location>
</feature>
<feature type="transmembrane region" description="Helical" evidence="6">
    <location>
        <begin position="380"/>
        <end position="398"/>
    </location>
</feature>
<keyword evidence="2" id="KW-1003">Cell membrane</keyword>
<dbReference type="InterPro" id="IPR011701">
    <property type="entry name" value="MFS"/>
</dbReference>
<evidence type="ECO:0000313" key="9">
    <source>
        <dbReference type="Proteomes" id="UP000319263"/>
    </source>
</evidence>
<dbReference type="GO" id="GO:0005886">
    <property type="term" value="C:plasma membrane"/>
    <property type="evidence" value="ECO:0007669"/>
    <property type="project" value="UniProtKB-SubCell"/>
</dbReference>
<comment type="subcellular location">
    <subcellularLocation>
        <location evidence="1">Cell membrane</location>
        <topology evidence="1">Multi-pass membrane protein</topology>
    </subcellularLocation>
</comment>
<dbReference type="PANTHER" id="PTHR23513">
    <property type="entry name" value="INTEGRAL MEMBRANE EFFLUX PROTEIN-RELATED"/>
    <property type="match status" value="1"/>
</dbReference>
<dbReference type="PANTHER" id="PTHR23513:SF6">
    <property type="entry name" value="MAJOR FACILITATOR SUPERFAMILY ASSOCIATED DOMAIN-CONTAINING PROTEIN"/>
    <property type="match status" value="1"/>
</dbReference>
<dbReference type="Proteomes" id="UP000319263">
    <property type="component" value="Chromosome"/>
</dbReference>
<dbReference type="Gene3D" id="1.20.1250.20">
    <property type="entry name" value="MFS general substrate transporter like domains"/>
    <property type="match status" value="1"/>
</dbReference>
<feature type="transmembrane region" description="Helical" evidence="6">
    <location>
        <begin position="251"/>
        <end position="274"/>
    </location>
</feature>
<dbReference type="AlphaFoldDB" id="A0A516Q129"/>
<dbReference type="SUPFAM" id="SSF103473">
    <property type="entry name" value="MFS general substrate transporter"/>
    <property type="match status" value="1"/>
</dbReference>
<reference evidence="8 9" key="1">
    <citation type="submission" date="2019-07" db="EMBL/GenBank/DDBJ databases">
        <title>Microlunatus dokdonensis sp. nov. isolated from the rhizospheric soil of the wild plant Elymus tsukushiensis.</title>
        <authorList>
            <person name="Ghim S.-Y."/>
            <person name="Hwang Y.-J."/>
            <person name="Son J.-S."/>
            <person name="Shin J.-H."/>
        </authorList>
    </citation>
    <scope>NUCLEOTIDE SEQUENCE [LARGE SCALE GENOMIC DNA]</scope>
    <source>
        <strain evidence="8 9">KUDC0627</strain>
    </source>
</reference>
<keyword evidence="9" id="KW-1185">Reference proteome</keyword>
<feature type="transmembrane region" description="Helical" evidence="6">
    <location>
        <begin position="351"/>
        <end position="374"/>
    </location>
</feature>
<keyword evidence="4 6" id="KW-1133">Transmembrane helix</keyword>
<accession>A0A516Q129</accession>
<feature type="transmembrane region" description="Helical" evidence="6">
    <location>
        <begin position="281"/>
        <end position="302"/>
    </location>
</feature>
<dbReference type="InterPro" id="IPR020846">
    <property type="entry name" value="MFS_dom"/>
</dbReference>
<keyword evidence="3 6" id="KW-0812">Transmembrane</keyword>
<name>A0A516Q129_9ACTN</name>
<evidence type="ECO:0000256" key="4">
    <source>
        <dbReference type="ARBA" id="ARBA00022989"/>
    </source>
</evidence>
<feature type="transmembrane region" description="Helical" evidence="6">
    <location>
        <begin position="222"/>
        <end position="245"/>
    </location>
</feature>
<dbReference type="RefSeq" id="WP_143987069.1">
    <property type="nucleotide sequence ID" value="NZ_CP041692.1"/>
</dbReference>
<evidence type="ECO:0000259" key="7">
    <source>
        <dbReference type="PROSITE" id="PS50850"/>
    </source>
</evidence>
<feature type="domain" description="Major facilitator superfamily (MFS) profile" evidence="7">
    <location>
        <begin position="220"/>
        <end position="422"/>
    </location>
</feature>
<protein>
    <submittedName>
        <fullName evidence="8">MFS transporter</fullName>
    </submittedName>
</protein>
<dbReference type="PROSITE" id="PS50850">
    <property type="entry name" value="MFS"/>
    <property type="match status" value="1"/>
</dbReference>
<dbReference type="GO" id="GO:0022857">
    <property type="term" value="F:transmembrane transporter activity"/>
    <property type="evidence" value="ECO:0007669"/>
    <property type="project" value="InterPro"/>
</dbReference>